<reference evidence="1" key="1">
    <citation type="submission" date="2020-05" db="EMBL/GenBank/DDBJ databases">
        <authorList>
            <person name="Chiriac C."/>
            <person name="Salcher M."/>
            <person name="Ghai R."/>
            <person name="Kavagutti S V."/>
        </authorList>
    </citation>
    <scope>NUCLEOTIDE SEQUENCE</scope>
</reference>
<dbReference type="EMBL" id="CAFBNS010000130">
    <property type="protein sequence ID" value="CAB4963981.1"/>
    <property type="molecule type" value="Genomic_DNA"/>
</dbReference>
<dbReference type="AlphaFoldDB" id="A0A6J7L7D0"/>
<accession>A0A6J7L7D0</accession>
<proteinExistence type="predicted"/>
<gene>
    <name evidence="1" type="ORF">UFOPK3874_00737</name>
</gene>
<organism evidence="1">
    <name type="scientific">freshwater metagenome</name>
    <dbReference type="NCBI Taxonomy" id="449393"/>
    <lineage>
        <taxon>unclassified sequences</taxon>
        <taxon>metagenomes</taxon>
        <taxon>ecological metagenomes</taxon>
    </lineage>
</organism>
<evidence type="ECO:0000313" key="1">
    <source>
        <dbReference type="EMBL" id="CAB4963981.1"/>
    </source>
</evidence>
<sequence length="95" mass="10984">MQVTENILALKQSEYGGELRFYEWTTGNIPHMFGSLHQVMPLITRRFTYCLINRRTSLIDGEIRKGDLGAIGKVIVEGRVNWIYLKNMFNPFAGF</sequence>
<protein>
    <submittedName>
        <fullName evidence="1">Unannotated protein</fullName>
    </submittedName>
</protein>
<name>A0A6J7L7D0_9ZZZZ</name>